<feature type="compositionally biased region" description="Basic residues" evidence="1">
    <location>
        <begin position="204"/>
        <end position="215"/>
    </location>
</feature>
<dbReference type="AlphaFoldDB" id="A0A9P4URD4"/>
<evidence type="ECO:0000313" key="2">
    <source>
        <dbReference type="EMBL" id="KAF2725502.1"/>
    </source>
</evidence>
<feature type="compositionally biased region" description="Basic and acidic residues" evidence="1">
    <location>
        <begin position="70"/>
        <end position="81"/>
    </location>
</feature>
<evidence type="ECO:0000256" key="1">
    <source>
        <dbReference type="SAM" id="MobiDB-lite"/>
    </source>
</evidence>
<feature type="compositionally biased region" description="Low complexity" evidence="1">
    <location>
        <begin position="193"/>
        <end position="202"/>
    </location>
</feature>
<accession>A0A9P4URD4</accession>
<dbReference type="EMBL" id="MU003767">
    <property type="protein sequence ID" value="KAF2725502.1"/>
    <property type="molecule type" value="Genomic_DNA"/>
</dbReference>
<organism evidence="2 3">
    <name type="scientific">Polychaeton citri CBS 116435</name>
    <dbReference type="NCBI Taxonomy" id="1314669"/>
    <lineage>
        <taxon>Eukaryota</taxon>
        <taxon>Fungi</taxon>
        <taxon>Dikarya</taxon>
        <taxon>Ascomycota</taxon>
        <taxon>Pezizomycotina</taxon>
        <taxon>Dothideomycetes</taxon>
        <taxon>Dothideomycetidae</taxon>
        <taxon>Capnodiales</taxon>
        <taxon>Capnodiaceae</taxon>
        <taxon>Polychaeton</taxon>
    </lineage>
</organism>
<feature type="compositionally biased region" description="Basic and acidic residues" evidence="1">
    <location>
        <begin position="225"/>
        <end position="234"/>
    </location>
</feature>
<keyword evidence="3" id="KW-1185">Reference proteome</keyword>
<dbReference type="Proteomes" id="UP000799441">
    <property type="component" value="Unassembled WGS sequence"/>
</dbReference>
<feature type="compositionally biased region" description="Basic and acidic residues" evidence="1">
    <location>
        <begin position="1"/>
        <end position="16"/>
    </location>
</feature>
<name>A0A9P4URD4_9PEZI</name>
<feature type="compositionally biased region" description="Pro residues" evidence="1">
    <location>
        <begin position="94"/>
        <end position="107"/>
    </location>
</feature>
<feature type="region of interest" description="Disordered" evidence="1">
    <location>
        <begin position="1"/>
        <end position="296"/>
    </location>
</feature>
<proteinExistence type="predicted"/>
<feature type="compositionally biased region" description="Pro residues" evidence="1">
    <location>
        <begin position="161"/>
        <end position="180"/>
    </location>
</feature>
<sequence>MCLVHAREDEEYEPSRVKYAPRSTRDQTPSPPRSVKSHKHRHHRHRSSATSHRSHRTSYVEEAQAAPPPERARSVRSDVRSTRSGPKSVATWMPPAPPDVPRPPPVPNGYKEGDTLRQTIRTRAPSMRSSRPPPPRDYTPERRTVYESSRSYAVEVERDPPTPPPEPEPIFEPPPPPPPEPEPEPEPEPAPPSSSSSSSSSSTHHTRATSHRSKPRTSYAGTEYSMHELEYERHRSQRAPRDQYATYQYVNGPRDRYRRPPPRDYSREDRPKSQRDDWEENEVLVDDNGRKTRVRW</sequence>
<gene>
    <name evidence="2" type="ORF">K431DRAFT_280876</name>
</gene>
<feature type="compositionally biased region" description="Basic and acidic residues" evidence="1">
    <location>
        <begin position="261"/>
        <end position="276"/>
    </location>
</feature>
<protein>
    <submittedName>
        <fullName evidence="2">Uncharacterized protein</fullName>
    </submittedName>
</protein>
<comment type="caution">
    <text evidence="2">The sequence shown here is derived from an EMBL/GenBank/DDBJ whole genome shotgun (WGS) entry which is preliminary data.</text>
</comment>
<evidence type="ECO:0000313" key="3">
    <source>
        <dbReference type="Proteomes" id="UP000799441"/>
    </source>
</evidence>
<reference evidence="2" key="1">
    <citation type="journal article" date="2020" name="Stud. Mycol.">
        <title>101 Dothideomycetes genomes: a test case for predicting lifestyles and emergence of pathogens.</title>
        <authorList>
            <person name="Haridas S."/>
            <person name="Albert R."/>
            <person name="Binder M."/>
            <person name="Bloem J."/>
            <person name="Labutti K."/>
            <person name="Salamov A."/>
            <person name="Andreopoulos B."/>
            <person name="Baker S."/>
            <person name="Barry K."/>
            <person name="Bills G."/>
            <person name="Bluhm B."/>
            <person name="Cannon C."/>
            <person name="Castanera R."/>
            <person name="Culley D."/>
            <person name="Daum C."/>
            <person name="Ezra D."/>
            <person name="Gonzalez J."/>
            <person name="Henrissat B."/>
            <person name="Kuo A."/>
            <person name="Liang C."/>
            <person name="Lipzen A."/>
            <person name="Lutzoni F."/>
            <person name="Magnuson J."/>
            <person name="Mondo S."/>
            <person name="Nolan M."/>
            <person name="Ohm R."/>
            <person name="Pangilinan J."/>
            <person name="Park H.-J."/>
            <person name="Ramirez L."/>
            <person name="Alfaro M."/>
            <person name="Sun H."/>
            <person name="Tritt A."/>
            <person name="Yoshinaga Y."/>
            <person name="Zwiers L.-H."/>
            <person name="Turgeon B."/>
            <person name="Goodwin S."/>
            <person name="Spatafora J."/>
            <person name="Crous P."/>
            <person name="Grigoriev I."/>
        </authorList>
    </citation>
    <scope>NUCLEOTIDE SEQUENCE</scope>
    <source>
        <strain evidence="2">CBS 116435</strain>
    </source>
</reference>
<feature type="compositionally biased region" description="Basic residues" evidence="1">
    <location>
        <begin position="35"/>
        <end position="56"/>
    </location>
</feature>
<feature type="compositionally biased region" description="Low complexity" evidence="1">
    <location>
        <begin position="121"/>
        <end position="130"/>
    </location>
</feature>